<evidence type="ECO:0000256" key="2">
    <source>
        <dbReference type="ARBA" id="ARBA00023002"/>
    </source>
</evidence>
<dbReference type="PANTHER" id="PTHR41534:SF1">
    <property type="entry name" value="BLR3401 PROTEIN"/>
    <property type="match status" value="1"/>
</dbReference>
<dbReference type="GO" id="GO:0051213">
    <property type="term" value="F:dioxygenase activity"/>
    <property type="evidence" value="ECO:0007669"/>
    <property type="project" value="UniProtKB-KW"/>
</dbReference>
<dbReference type="Proteomes" id="UP001501706">
    <property type="component" value="Unassembled WGS sequence"/>
</dbReference>
<evidence type="ECO:0000313" key="3">
    <source>
        <dbReference type="EMBL" id="GAA0519111.1"/>
    </source>
</evidence>
<dbReference type="CDD" id="cd00667">
    <property type="entry name" value="ring_hydroxylating_dioxygenases_beta"/>
    <property type="match status" value="1"/>
</dbReference>
<dbReference type="InterPro" id="IPR000391">
    <property type="entry name" value="Rng_hydr_dOase-bsu"/>
</dbReference>
<keyword evidence="3" id="KW-0223">Dioxygenase</keyword>
<dbReference type="InterPro" id="IPR032710">
    <property type="entry name" value="NTF2-like_dom_sf"/>
</dbReference>
<dbReference type="EMBL" id="BAAAEN010000018">
    <property type="protein sequence ID" value="GAA0519111.1"/>
    <property type="molecule type" value="Genomic_DNA"/>
</dbReference>
<reference evidence="3 4" key="1">
    <citation type="journal article" date="2019" name="Int. J. Syst. Evol. Microbiol.">
        <title>The Global Catalogue of Microorganisms (GCM) 10K type strain sequencing project: providing services to taxonomists for standard genome sequencing and annotation.</title>
        <authorList>
            <consortium name="The Broad Institute Genomics Platform"/>
            <consortium name="The Broad Institute Genome Sequencing Center for Infectious Disease"/>
            <person name="Wu L."/>
            <person name="Ma J."/>
        </authorList>
    </citation>
    <scope>NUCLEOTIDE SEQUENCE [LARGE SCALE GENOMIC DNA]</scope>
    <source>
        <strain evidence="3 4">JCM 14330</strain>
    </source>
</reference>
<accession>A0ABN1CH96</accession>
<keyword evidence="4" id="KW-1185">Reference proteome</keyword>
<evidence type="ECO:0000313" key="4">
    <source>
        <dbReference type="Proteomes" id="UP001501706"/>
    </source>
</evidence>
<comment type="similarity">
    <text evidence="1">Belongs to the bacterial ring-hydroxylating dioxygenase beta subunit family.</text>
</comment>
<gene>
    <name evidence="3" type="ORF">GCM10009097_40790</name>
</gene>
<comment type="caution">
    <text evidence="3">The sequence shown here is derived from an EMBL/GenBank/DDBJ whole genome shotgun (WGS) entry which is preliminary data.</text>
</comment>
<name>A0ABN1CH96_9BURK</name>
<keyword evidence="2" id="KW-0560">Oxidoreductase</keyword>
<sequence length="170" mass="19748">MNTLARLTPAGHAAPSLDTLRDFVEHEADLLDNRRFDEWLDLYSDDAVYWVPATQDQADWISHVSLYYDEKHTMKTRVARLKHPMIHCQDPPSTTVRVLSNFGLEAADGDRFRVRSKFIMLEDRPGADRRVYGGRYLHTLRFDGTHLKIVQKCVRLTNCDQSFPQLTQPF</sequence>
<protein>
    <submittedName>
        <fullName evidence="3">Aromatic-ring-hydroxylating dioxygenase subunit beta</fullName>
    </submittedName>
</protein>
<dbReference type="SUPFAM" id="SSF54427">
    <property type="entry name" value="NTF2-like"/>
    <property type="match status" value="1"/>
</dbReference>
<proteinExistence type="inferred from homology"/>
<dbReference type="Gene3D" id="3.10.450.50">
    <property type="match status" value="1"/>
</dbReference>
<dbReference type="Pfam" id="PF00866">
    <property type="entry name" value="Ring_hydroxyl_B"/>
    <property type="match status" value="1"/>
</dbReference>
<dbReference type="RefSeq" id="WP_343928104.1">
    <property type="nucleotide sequence ID" value="NZ_BAAAEN010000018.1"/>
</dbReference>
<organism evidence="3 4">
    <name type="scientific">Pigmentiphaga daeguensis</name>
    <dbReference type="NCBI Taxonomy" id="414049"/>
    <lineage>
        <taxon>Bacteria</taxon>
        <taxon>Pseudomonadati</taxon>
        <taxon>Pseudomonadota</taxon>
        <taxon>Betaproteobacteria</taxon>
        <taxon>Burkholderiales</taxon>
        <taxon>Alcaligenaceae</taxon>
        <taxon>Pigmentiphaga</taxon>
    </lineage>
</organism>
<dbReference type="PANTHER" id="PTHR41534">
    <property type="entry name" value="BLR3401 PROTEIN"/>
    <property type="match status" value="1"/>
</dbReference>
<evidence type="ECO:0000256" key="1">
    <source>
        <dbReference type="ARBA" id="ARBA00009570"/>
    </source>
</evidence>